<dbReference type="Proteomes" id="UP001432322">
    <property type="component" value="Unassembled WGS sequence"/>
</dbReference>
<organism evidence="2 3">
    <name type="scientific">Pristionchus fissidentatus</name>
    <dbReference type="NCBI Taxonomy" id="1538716"/>
    <lineage>
        <taxon>Eukaryota</taxon>
        <taxon>Metazoa</taxon>
        <taxon>Ecdysozoa</taxon>
        <taxon>Nematoda</taxon>
        <taxon>Chromadorea</taxon>
        <taxon>Rhabditida</taxon>
        <taxon>Rhabditina</taxon>
        <taxon>Diplogasteromorpha</taxon>
        <taxon>Diplogasteroidea</taxon>
        <taxon>Neodiplogasteridae</taxon>
        <taxon>Pristionchus</taxon>
    </lineage>
</organism>
<feature type="non-terminal residue" evidence="2">
    <location>
        <position position="1"/>
    </location>
</feature>
<accession>A0AAV5W640</accession>
<keyword evidence="3" id="KW-1185">Reference proteome</keyword>
<keyword evidence="1" id="KW-1133">Transmembrane helix</keyword>
<keyword evidence="1" id="KW-0812">Transmembrane</keyword>
<evidence type="ECO:0000256" key="1">
    <source>
        <dbReference type="SAM" id="Phobius"/>
    </source>
</evidence>
<evidence type="ECO:0000313" key="2">
    <source>
        <dbReference type="EMBL" id="GMT25830.1"/>
    </source>
</evidence>
<reference evidence="2" key="1">
    <citation type="submission" date="2023-10" db="EMBL/GenBank/DDBJ databases">
        <title>Genome assembly of Pristionchus species.</title>
        <authorList>
            <person name="Yoshida K."/>
            <person name="Sommer R.J."/>
        </authorList>
    </citation>
    <scope>NUCLEOTIDE SEQUENCE</scope>
    <source>
        <strain evidence="2">RS5133</strain>
    </source>
</reference>
<sequence length="73" mass="8595">RKTVHTFKTQHNTPVTEEQLLLIVPIELYVFYLAALACTMWFLSTFWDCYNQLRTQQECPSHPDDAPPMYCKA</sequence>
<gene>
    <name evidence="2" type="ORF">PFISCL1PPCAC_17127</name>
</gene>
<comment type="caution">
    <text evidence="2">The sequence shown here is derived from an EMBL/GenBank/DDBJ whole genome shotgun (WGS) entry which is preliminary data.</text>
</comment>
<dbReference type="EMBL" id="BTSY01000004">
    <property type="protein sequence ID" value="GMT25830.1"/>
    <property type="molecule type" value="Genomic_DNA"/>
</dbReference>
<feature type="transmembrane region" description="Helical" evidence="1">
    <location>
        <begin position="20"/>
        <end position="43"/>
    </location>
</feature>
<name>A0AAV5W640_9BILA</name>
<dbReference type="AlphaFoldDB" id="A0AAV5W640"/>
<evidence type="ECO:0000313" key="3">
    <source>
        <dbReference type="Proteomes" id="UP001432322"/>
    </source>
</evidence>
<keyword evidence="1" id="KW-0472">Membrane</keyword>
<protein>
    <submittedName>
        <fullName evidence="2">Uncharacterized protein</fullName>
    </submittedName>
</protein>
<proteinExistence type="predicted"/>